<proteinExistence type="predicted"/>
<protein>
    <submittedName>
        <fullName evidence="3">Uncharacterized protein</fullName>
    </submittedName>
</protein>
<evidence type="ECO:0000256" key="2">
    <source>
        <dbReference type="SAM" id="SignalP"/>
    </source>
</evidence>
<dbReference type="EMBL" id="JAQNDN010000028">
    <property type="protein sequence ID" value="MDC0675760.1"/>
    <property type="molecule type" value="Genomic_DNA"/>
</dbReference>
<dbReference type="Proteomes" id="UP001217838">
    <property type="component" value="Unassembled WGS sequence"/>
</dbReference>
<gene>
    <name evidence="3" type="ORF">POL58_48980</name>
</gene>
<sequence length="331" mass="33960">MPVPALARPWPLLALLLACGGSGSSTTDADTSTTQDSSSSSTSTSTSIEPTTSTTSTSSESTTSTGELTDTGVGPTTGVTTTTGDLTTGDTTTSTSTSSTSTTDGTSTTGDTTGDSTSSSTSTTEGTTDEPGELGTISGDCGLLDVMELESPDPFVFSGAIDFGMLGYDYELLTPGGQQIYDEGNLNPGSLYSEIVAYEVLARCELATLLKTEGTIVYTNPMGKKTDFLAEIDGLKVGVSVVRAVGFPKDAPYSVAQAKTILDGKLADILVSSANVAPEDAWVKQILSVVAYGPMHLESLLAAYETVDPAVKADTILVITVTDGDDAFIYN</sequence>
<evidence type="ECO:0000313" key="4">
    <source>
        <dbReference type="Proteomes" id="UP001217838"/>
    </source>
</evidence>
<name>A0ABT5BQA9_9BACT</name>
<comment type="caution">
    <text evidence="3">The sequence shown here is derived from an EMBL/GenBank/DDBJ whole genome shotgun (WGS) entry which is preliminary data.</text>
</comment>
<feature type="region of interest" description="Disordered" evidence="1">
    <location>
        <begin position="19"/>
        <end position="139"/>
    </location>
</feature>
<feature type="chain" id="PRO_5046311901" evidence="2">
    <location>
        <begin position="30"/>
        <end position="331"/>
    </location>
</feature>
<accession>A0ABT5BQA9</accession>
<evidence type="ECO:0000256" key="1">
    <source>
        <dbReference type="SAM" id="MobiDB-lite"/>
    </source>
</evidence>
<dbReference type="RefSeq" id="WP_272011285.1">
    <property type="nucleotide sequence ID" value="NZ_JAQNDN010000028.1"/>
</dbReference>
<keyword evidence="2" id="KW-0732">Signal</keyword>
<organism evidence="3 4">
    <name type="scientific">Nannocystis radixulma</name>
    <dbReference type="NCBI Taxonomy" id="2995305"/>
    <lineage>
        <taxon>Bacteria</taxon>
        <taxon>Pseudomonadati</taxon>
        <taxon>Myxococcota</taxon>
        <taxon>Polyangia</taxon>
        <taxon>Nannocystales</taxon>
        <taxon>Nannocystaceae</taxon>
        <taxon>Nannocystis</taxon>
    </lineage>
</organism>
<feature type="signal peptide" evidence="2">
    <location>
        <begin position="1"/>
        <end position="29"/>
    </location>
</feature>
<evidence type="ECO:0000313" key="3">
    <source>
        <dbReference type="EMBL" id="MDC0675760.1"/>
    </source>
</evidence>
<reference evidence="3 4" key="1">
    <citation type="submission" date="2022-11" db="EMBL/GenBank/DDBJ databases">
        <title>Minimal conservation of predation-associated metabolite biosynthetic gene clusters underscores biosynthetic potential of Myxococcota including descriptions for ten novel species: Archangium lansinium sp. nov., Myxococcus landrumus sp. nov., Nannocystis bai.</title>
        <authorList>
            <person name="Ahearne A."/>
            <person name="Stevens C."/>
            <person name="Dowd S."/>
        </authorList>
    </citation>
    <scope>NUCLEOTIDE SEQUENCE [LARGE SCALE GENOMIC DNA]</scope>
    <source>
        <strain evidence="3 4">NCELM</strain>
    </source>
</reference>
<keyword evidence="4" id="KW-1185">Reference proteome</keyword>
<feature type="compositionally biased region" description="Low complexity" evidence="1">
    <location>
        <begin position="19"/>
        <end position="126"/>
    </location>
</feature>